<dbReference type="Proteomes" id="UP000014605">
    <property type="component" value="Unassembled WGS sequence"/>
</dbReference>
<dbReference type="EMBL" id="ATFC01000008">
    <property type="protein sequence ID" value="EPF46931.1"/>
    <property type="molecule type" value="Genomic_DNA"/>
</dbReference>
<proteinExistence type="predicted"/>
<dbReference type="AlphaFoldDB" id="S3LBJ0"/>
<dbReference type="InterPro" id="IPR016181">
    <property type="entry name" value="Acyl_CoA_acyltransferase"/>
</dbReference>
<dbReference type="InterPro" id="IPR000182">
    <property type="entry name" value="GNAT_dom"/>
</dbReference>
<sequence>MLGGCLTALRKKIIKSMIEESKDADKIAKLNESVQNLHYERYPEYFKPYSYDSVLQYVKEQLSKDNYHAYIIGDQNNEYGYVLFFEQNYMENPFRKAYKGIQIEHICIKKEYRNLGYGNKLMNSLQEYANKIGATQIELSYWELNTEAERFHKNAGYKRNISFVVRKL</sequence>
<dbReference type="CDD" id="cd04301">
    <property type="entry name" value="NAT_SF"/>
    <property type="match status" value="1"/>
</dbReference>
<gene>
    <name evidence="2" type="ORF">HMPREF1222_01512</name>
</gene>
<reference evidence="2 3" key="1">
    <citation type="submission" date="2013-04" db="EMBL/GenBank/DDBJ databases">
        <title>The Genome Sequence of Treponema vincentii F0403.</title>
        <authorList>
            <consortium name="The Broad Institute Genomics Platform"/>
            <person name="Earl A."/>
            <person name="Ward D."/>
            <person name="Feldgarden M."/>
            <person name="Gevers D."/>
            <person name="Leonetti C."/>
            <person name="Izard J."/>
            <person name="Walker B."/>
            <person name="Young S."/>
            <person name="Zeng Q."/>
            <person name="Gargeya S."/>
            <person name="Fitzgerald M."/>
            <person name="Haas B."/>
            <person name="Abouelleil A."/>
            <person name="Allen A.W."/>
            <person name="Alvarado L."/>
            <person name="Arachchi H.M."/>
            <person name="Berlin A.M."/>
            <person name="Chapman S.B."/>
            <person name="Gainer-Dewar J."/>
            <person name="Goldberg J."/>
            <person name="Griggs A."/>
            <person name="Gujja S."/>
            <person name="Hansen M."/>
            <person name="Howarth C."/>
            <person name="Imamovic A."/>
            <person name="Ireland A."/>
            <person name="Larimer J."/>
            <person name="McCowan C."/>
            <person name="Murphy C."/>
            <person name="Pearson M."/>
            <person name="Poon T.W."/>
            <person name="Priest M."/>
            <person name="Roberts A."/>
            <person name="Saif S."/>
            <person name="Shea T."/>
            <person name="Sisk P."/>
            <person name="Sykes S."/>
            <person name="Wortman J."/>
            <person name="Nusbaum C."/>
            <person name="Birren B."/>
        </authorList>
    </citation>
    <scope>NUCLEOTIDE SEQUENCE [LARGE SCALE GENOMIC DNA]</scope>
    <source>
        <strain evidence="2 3">F0403</strain>
    </source>
</reference>
<dbReference type="HOGENOM" id="CLU_013985_36_2_12"/>
<evidence type="ECO:0000313" key="2">
    <source>
        <dbReference type="EMBL" id="EPF46931.1"/>
    </source>
</evidence>
<dbReference type="PROSITE" id="PS51186">
    <property type="entry name" value="GNAT"/>
    <property type="match status" value="1"/>
</dbReference>
<dbReference type="SUPFAM" id="SSF55729">
    <property type="entry name" value="Acyl-CoA N-acyltransferases (Nat)"/>
    <property type="match status" value="1"/>
</dbReference>
<dbReference type="Pfam" id="PF00583">
    <property type="entry name" value="Acetyltransf_1"/>
    <property type="match status" value="1"/>
</dbReference>
<comment type="caution">
    <text evidence="2">The sequence shown here is derived from an EMBL/GenBank/DDBJ whole genome shotgun (WGS) entry which is preliminary data.</text>
</comment>
<dbReference type="Gene3D" id="3.40.630.30">
    <property type="match status" value="1"/>
</dbReference>
<name>S3LBJ0_9SPIR</name>
<evidence type="ECO:0000313" key="3">
    <source>
        <dbReference type="Proteomes" id="UP000014605"/>
    </source>
</evidence>
<feature type="domain" description="N-acetyltransferase" evidence="1">
    <location>
        <begin position="25"/>
        <end position="168"/>
    </location>
</feature>
<evidence type="ECO:0000259" key="1">
    <source>
        <dbReference type="PROSITE" id="PS51186"/>
    </source>
</evidence>
<keyword evidence="3" id="KW-1185">Reference proteome</keyword>
<organism evidence="2 3">
    <name type="scientific">Treponema vincentii F0403</name>
    <dbReference type="NCBI Taxonomy" id="1125702"/>
    <lineage>
        <taxon>Bacteria</taxon>
        <taxon>Pseudomonadati</taxon>
        <taxon>Spirochaetota</taxon>
        <taxon>Spirochaetia</taxon>
        <taxon>Spirochaetales</taxon>
        <taxon>Treponemataceae</taxon>
        <taxon>Treponema</taxon>
    </lineage>
</organism>
<protein>
    <recommendedName>
        <fullName evidence="1">N-acetyltransferase domain-containing protein</fullName>
    </recommendedName>
</protein>
<accession>S3LBJ0</accession>
<dbReference type="GO" id="GO:0016747">
    <property type="term" value="F:acyltransferase activity, transferring groups other than amino-acyl groups"/>
    <property type="evidence" value="ECO:0007669"/>
    <property type="project" value="InterPro"/>
</dbReference>